<dbReference type="Proteomes" id="UP000631114">
    <property type="component" value="Unassembled WGS sequence"/>
</dbReference>
<evidence type="ECO:0000313" key="2">
    <source>
        <dbReference type="EMBL" id="KAF9619941.1"/>
    </source>
</evidence>
<dbReference type="PANTHER" id="PTHR31431">
    <property type="entry name" value="NUCLEOPORIN NUP188 HOMOLOG"/>
    <property type="match status" value="1"/>
</dbReference>
<feature type="chain" id="PRO_5032434335" evidence="1">
    <location>
        <begin position="19"/>
        <end position="433"/>
    </location>
</feature>
<dbReference type="InterPro" id="IPR044840">
    <property type="entry name" value="Nup188"/>
</dbReference>
<name>A0A835ILH3_9MAGN</name>
<organism evidence="2 3">
    <name type="scientific">Coptis chinensis</name>
    <dbReference type="NCBI Taxonomy" id="261450"/>
    <lineage>
        <taxon>Eukaryota</taxon>
        <taxon>Viridiplantae</taxon>
        <taxon>Streptophyta</taxon>
        <taxon>Embryophyta</taxon>
        <taxon>Tracheophyta</taxon>
        <taxon>Spermatophyta</taxon>
        <taxon>Magnoliopsida</taxon>
        <taxon>Ranunculales</taxon>
        <taxon>Ranunculaceae</taxon>
        <taxon>Coptidoideae</taxon>
        <taxon>Coptis</taxon>
    </lineage>
</organism>
<gene>
    <name evidence="2" type="ORF">IFM89_010557</name>
</gene>
<accession>A0A835ILH3</accession>
<dbReference type="EMBL" id="JADFTS010000002">
    <property type="protein sequence ID" value="KAF9619941.1"/>
    <property type="molecule type" value="Genomic_DNA"/>
</dbReference>
<dbReference type="GO" id="GO:0017056">
    <property type="term" value="F:structural constituent of nuclear pore"/>
    <property type="evidence" value="ECO:0007669"/>
    <property type="project" value="InterPro"/>
</dbReference>
<dbReference type="GO" id="GO:0044611">
    <property type="term" value="C:nuclear pore inner ring"/>
    <property type="evidence" value="ECO:0007669"/>
    <property type="project" value="TreeGrafter"/>
</dbReference>
<dbReference type="PANTHER" id="PTHR31431:SF1">
    <property type="entry name" value="NUCLEOPORIN NUP188"/>
    <property type="match status" value="1"/>
</dbReference>
<proteinExistence type="predicted"/>
<keyword evidence="1" id="KW-0732">Signal</keyword>
<keyword evidence="3" id="KW-1185">Reference proteome</keyword>
<dbReference type="OrthoDB" id="552259at2759"/>
<comment type="caution">
    <text evidence="2">The sequence shown here is derived from an EMBL/GenBank/DDBJ whole genome shotgun (WGS) entry which is preliminary data.</text>
</comment>
<protein>
    <submittedName>
        <fullName evidence="2">Uncharacterized protein</fullName>
    </submittedName>
</protein>
<sequence length="433" mass="48785">MLWVRFVLLLYPISFNSSLSDCSGGKELNSLILSDLYYHLQGELEGRKMNSPPFKELAQFLLQSNFSQTKHNYKRDFLGHVSDVYMFDLVFIRKDLGLPFWDHSKWEASKAIVEKMLSYMQDANLMSFFLSSKLCALKALTTVLSVYGGEYTVSSLFHAFIHSVDLVRYCVDLVMLSWLVDFSLVFICARHISVTGNYYLTEIKTGSIVRGMSETLLSSCVEGVCKCLQTTVESLVSAVGPSADIINFFGAQAELILCLIRLLCKRFSEKKNRLLSLRIFALVLKTSATSLRVLCSIVPSMDALVAIMNFFLLALLLSAECFQSSSSFQEKEDKKSAEVSLLCLGLIPILCSCIEIVDCCNLSVALMDLILNGFLTSSTWLPIIQKHLRWQLVIQKLREKDSFPCILIILKFLLTLARIRGAEMLQTANLFLS</sequence>
<dbReference type="GO" id="GO:0006606">
    <property type="term" value="P:protein import into nucleus"/>
    <property type="evidence" value="ECO:0007669"/>
    <property type="project" value="TreeGrafter"/>
</dbReference>
<evidence type="ECO:0000313" key="3">
    <source>
        <dbReference type="Proteomes" id="UP000631114"/>
    </source>
</evidence>
<dbReference type="GO" id="GO:0006405">
    <property type="term" value="P:RNA export from nucleus"/>
    <property type="evidence" value="ECO:0007669"/>
    <property type="project" value="TreeGrafter"/>
</dbReference>
<evidence type="ECO:0000256" key="1">
    <source>
        <dbReference type="SAM" id="SignalP"/>
    </source>
</evidence>
<dbReference type="AlphaFoldDB" id="A0A835ILH3"/>
<reference evidence="2 3" key="1">
    <citation type="submission" date="2020-10" db="EMBL/GenBank/DDBJ databases">
        <title>The Coptis chinensis genome and diversification of protoberbering-type alkaloids.</title>
        <authorList>
            <person name="Wang B."/>
            <person name="Shu S."/>
            <person name="Song C."/>
            <person name="Liu Y."/>
        </authorList>
    </citation>
    <scope>NUCLEOTIDE SEQUENCE [LARGE SCALE GENOMIC DNA]</scope>
    <source>
        <strain evidence="2">HL-2020</strain>
        <tissue evidence="2">Leaf</tissue>
    </source>
</reference>
<feature type="signal peptide" evidence="1">
    <location>
        <begin position="1"/>
        <end position="18"/>
    </location>
</feature>